<dbReference type="SUPFAM" id="SSF140111">
    <property type="entry name" value="Endosomal sorting complex assembly domain"/>
    <property type="match status" value="1"/>
</dbReference>
<evidence type="ECO:0000256" key="4">
    <source>
        <dbReference type="ARBA" id="ARBA00022927"/>
    </source>
</evidence>
<evidence type="ECO:0000256" key="8">
    <source>
        <dbReference type="PROSITE-ProRule" id="PRU00642"/>
    </source>
</evidence>
<dbReference type="InterPro" id="IPR017898">
    <property type="entry name" value="VPS28_N"/>
</dbReference>
<dbReference type="GO" id="GO:0044877">
    <property type="term" value="F:protein-containing complex binding"/>
    <property type="evidence" value="ECO:0007669"/>
    <property type="project" value="TreeGrafter"/>
</dbReference>
<dbReference type="InterPro" id="IPR037202">
    <property type="entry name" value="ESCRT_assembly_dom"/>
</dbReference>
<dbReference type="PROSITE" id="PS51313">
    <property type="entry name" value="VPS28_N"/>
    <property type="match status" value="1"/>
</dbReference>
<dbReference type="PROSITE" id="PS51310">
    <property type="entry name" value="VPS28_C"/>
    <property type="match status" value="1"/>
</dbReference>
<gene>
    <name evidence="11" type="primary">Vps28</name>
    <name evidence="11" type="ORF">g.119</name>
</gene>
<protein>
    <recommendedName>
        <fullName evidence="7">Vacuolar protein sorting-associated protein 28 homolog</fullName>
    </recommendedName>
</protein>
<dbReference type="CTD" id="51160"/>
<dbReference type="GeneID" id="105221345"/>
<dbReference type="Gene3D" id="1.20.120.1130">
    <property type="match status" value="1"/>
</dbReference>
<dbReference type="InterPro" id="IPR037206">
    <property type="entry name" value="VPS28_C_sf"/>
</dbReference>
<dbReference type="AlphaFoldDB" id="A0A0A1XCZ6"/>
<evidence type="ECO:0000256" key="7">
    <source>
        <dbReference type="PIRNR" id="PIRNR017535"/>
    </source>
</evidence>
<reference evidence="11" key="1">
    <citation type="submission" date="2014-11" db="EMBL/GenBank/DDBJ databases">
        <authorList>
            <person name="Geib S."/>
        </authorList>
    </citation>
    <scope>NUCLEOTIDE SEQUENCE</scope>
</reference>
<feature type="domain" description="VPS28 N-terminal" evidence="10">
    <location>
        <begin position="1"/>
        <end position="108"/>
    </location>
</feature>
<dbReference type="FunFam" id="1.20.120.1130:FF:000001">
    <property type="entry name" value="Vacuolar protein sorting-associated protein 28 homolog"/>
    <property type="match status" value="1"/>
</dbReference>
<comment type="function">
    <text evidence="7">Component of the ESCRT-I complex (endosomal sorting complex required for transport I), a regulator of vesicular trafficking process.</text>
</comment>
<evidence type="ECO:0000256" key="6">
    <source>
        <dbReference type="ARBA" id="ARBA00066174"/>
    </source>
</evidence>
<evidence type="ECO:0000259" key="10">
    <source>
        <dbReference type="PROSITE" id="PS51313"/>
    </source>
</evidence>
<feature type="domain" description="VPS28 C-terminal" evidence="9">
    <location>
        <begin position="112"/>
        <end position="208"/>
    </location>
</feature>
<dbReference type="OrthoDB" id="2671at2759"/>
<dbReference type="InterPro" id="IPR017899">
    <property type="entry name" value="VPS28_C"/>
</dbReference>
<evidence type="ECO:0000313" key="11">
    <source>
        <dbReference type="EMBL" id="JAD08338.1"/>
    </source>
</evidence>
<dbReference type="PANTHER" id="PTHR12937">
    <property type="entry name" value="VACUOLAR PROTEIN SORTING 28, ISOFORM 2 VPS28"/>
    <property type="match status" value="1"/>
</dbReference>
<comment type="subunit">
    <text evidence="6">Component of the ESCRT-I complex (endosomal sorting complex required for transport I).</text>
</comment>
<dbReference type="Gene3D" id="1.20.1440.200">
    <property type="match status" value="1"/>
</dbReference>
<evidence type="ECO:0000259" key="9">
    <source>
        <dbReference type="PROSITE" id="PS51310"/>
    </source>
</evidence>
<dbReference type="InterPro" id="IPR038358">
    <property type="entry name" value="VPS28_N_sf"/>
</dbReference>
<accession>A0A0A1XCZ6</accession>
<dbReference type="GO" id="GO:0000813">
    <property type="term" value="C:ESCRT I complex"/>
    <property type="evidence" value="ECO:0007669"/>
    <property type="project" value="UniProtKB-UniRule"/>
</dbReference>
<dbReference type="InterPro" id="IPR007143">
    <property type="entry name" value="Vps28"/>
</dbReference>
<dbReference type="GO" id="GO:0043328">
    <property type="term" value="P:protein transport to vacuole involved in ubiquitin-dependent protein catabolic process via the multivesicular body sorting pathway"/>
    <property type="evidence" value="ECO:0007669"/>
    <property type="project" value="TreeGrafter"/>
</dbReference>
<keyword evidence="3 7" id="KW-0967">Endosome</keyword>
<evidence type="ECO:0000256" key="5">
    <source>
        <dbReference type="ARBA" id="ARBA00056039"/>
    </source>
</evidence>
<keyword evidence="4 7" id="KW-0653">Protein transport</keyword>
<dbReference type="PANTHER" id="PTHR12937:SF0">
    <property type="entry name" value="VACUOLAR PROTEIN SORTING-ASSOCIATED PROTEIN 28 HOMOLOG"/>
    <property type="match status" value="1"/>
</dbReference>
<name>A0A0A1XCZ6_ZEUCU</name>
<dbReference type="PIRSF" id="PIRSF017535">
    <property type="entry name" value="VPS28"/>
    <property type="match status" value="1"/>
</dbReference>
<dbReference type="SUPFAM" id="SSF140427">
    <property type="entry name" value="VPS28 C-terminal domain-like"/>
    <property type="match status" value="1"/>
</dbReference>
<comment type="function">
    <text evidence="5">Component of the ESCRT-I complex, a regulator of vesicular trafficking process.</text>
</comment>
<evidence type="ECO:0000256" key="3">
    <source>
        <dbReference type="ARBA" id="ARBA00022753"/>
    </source>
</evidence>
<dbReference type="EMBL" id="GBXI01005954">
    <property type="protein sequence ID" value="JAD08338.1"/>
    <property type="molecule type" value="Transcribed_RNA"/>
</dbReference>
<comment type="similarity">
    <text evidence="7 8">Belongs to the VPS28 family.</text>
</comment>
<keyword evidence="2 7" id="KW-0813">Transport</keyword>
<comment type="subcellular location">
    <subcellularLocation>
        <location evidence="1">Endosome</location>
    </subcellularLocation>
</comment>
<organism evidence="11">
    <name type="scientific">Zeugodacus cucurbitae</name>
    <name type="common">Melon fruit fly</name>
    <name type="synonym">Bactrocera cucurbitae</name>
    <dbReference type="NCBI Taxonomy" id="28588"/>
    <lineage>
        <taxon>Eukaryota</taxon>
        <taxon>Metazoa</taxon>
        <taxon>Ecdysozoa</taxon>
        <taxon>Arthropoda</taxon>
        <taxon>Hexapoda</taxon>
        <taxon>Insecta</taxon>
        <taxon>Pterygota</taxon>
        <taxon>Neoptera</taxon>
        <taxon>Endopterygota</taxon>
        <taxon>Diptera</taxon>
        <taxon>Brachycera</taxon>
        <taxon>Muscomorpha</taxon>
        <taxon>Tephritoidea</taxon>
        <taxon>Tephritidae</taxon>
        <taxon>Zeugodacus</taxon>
        <taxon>Zeugodacus</taxon>
    </lineage>
</organism>
<dbReference type="FunFam" id="1.20.1440.200:FF:000001">
    <property type="entry name" value="Vacuolar protein sorting-associated protein 28 homolog"/>
    <property type="match status" value="1"/>
</dbReference>
<sequence length="210" mass="24581">MQDNCPELYEEVKLYRNAREREKYDNMADLYAIINTLQQLEKAYIRDCITPQEYTAACSKYLVQYKVAFKQVQCDEYPSVDIFVKKFRLDCPAALERIREDRPITIKDDKGNTSKCIAEIVSLFITIMDKLRLKMDTMDALQPDVKDLADNMNRLSLIPRDFEAKQKVETWLSTLNDMQASDELSEAQVRQFLFDLESAYADFTKLLHSQ</sequence>
<dbReference type="Pfam" id="PF03997">
    <property type="entry name" value="VPS28"/>
    <property type="match status" value="1"/>
</dbReference>
<reference evidence="11" key="2">
    <citation type="journal article" date="2015" name="Gigascience">
        <title>Reconstructing a comprehensive transcriptome assembly of a white-pupal translocated strain of the pest fruit fly Bactrocera cucurbitae.</title>
        <authorList>
            <person name="Sim S.B."/>
            <person name="Calla B."/>
            <person name="Hall B."/>
            <person name="DeRego T."/>
            <person name="Geib S.M."/>
        </authorList>
    </citation>
    <scope>NUCLEOTIDE SEQUENCE</scope>
</reference>
<proteinExistence type="inferred from homology"/>
<evidence type="ECO:0000256" key="2">
    <source>
        <dbReference type="ARBA" id="ARBA00022448"/>
    </source>
</evidence>
<evidence type="ECO:0000256" key="1">
    <source>
        <dbReference type="ARBA" id="ARBA00004177"/>
    </source>
</evidence>